<dbReference type="EMBL" id="JACEIK010006247">
    <property type="protein sequence ID" value="MCE2055339.1"/>
    <property type="molecule type" value="Genomic_DNA"/>
</dbReference>
<gene>
    <name evidence="2" type="ORF">HAX54_042433</name>
</gene>
<accession>A0ABS8W3E4</accession>
<evidence type="ECO:0000256" key="1">
    <source>
        <dbReference type="SAM" id="MobiDB-lite"/>
    </source>
</evidence>
<feature type="region of interest" description="Disordered" evidence="1">
    <location>
        <begin position="115"/>
        <end position="134"/>
    </location>
</feature>
<keyword evidence="3" id="KW-1185">Reference proteome</keyword>
<evidence type="ECO:0000313" key="3">
    <source>
        <dbReference type="Proteomes" id="UP000823775"/>
    </source>
</evidence>
<dbReference type="Proteomes" id="UP000823775">
    <property type="component" value="Unassembled WGS sequence"/>
</dbReference>
<sequence length="150" mass="17513">MVLIDLVFHYGGEWIRKPKLFYSENLVHKWEGFDSYLLSFIDIVTEYNVTLGFVGVQQLLVSVPCGKLYEIEDYEGIRTLLSLNIVRHKVIEECDLDVDVENIVRHKESVLEVDESDSDCYNSDTGSEEVSNYSDYDSKELEFIDKERKR</sequence>
<feature type="compositionally biased region" description="Polar residues" evidence="1">
    <location>
        <begin position="119"/>
        <end position="134"/>
    </location>
</feature>
<evidence type="ECO:0000313" key="2">
    <source>
        <dbReference type="EMBL" id="MCE2055339.1"/>
    </source>
</evidence>
<feature type="non-terminal residue" evidence="2">
    <location>
        <position position="150"/>
    </location>
</feature>
<organism evidence="2 3">
    <name type="scientific">Datura stramonium</name>
    <name type="common">Jimsonweed</name>
    <name type="synonym">Common thornapple</name>
    <dbReference type="NCBI Taxonomy" id="4076"/>
    <lineage>
        <taxon>Eukaryota</taxon>
        <taxon>Viridiplantae</taxon>
        <taxon>Streptophyta</taxon>
        <taxon>Embryophyta</taxon>
        <taxon>Tracheophyta</taxon>
        <taxon>Spermatophyta</taxon>
        <taxon>Magnoliopsida</taxon>
        <taxon>eudicotyledons</taxon>
        <taxon>Gunneridae</taxon>
        <taxon>Pentapetalae</taxon>
        <taxon>asterids</taxon>
        <taxon>lamiids</taxon>
        <taxon>Solanales</taxon>
        <taxon>Solanaceae</taxon>
        <taxon>Solanoideae</taxon>
        <taxon>Datureae</taxon>
        <taxon>Datura</taxon>
    </lineage>
</organism>
<name>A0ABS8W3E4_DATST</name>
<reference evidence="2 3" key="1">
    <citation type="journal article" date="2021" name="BMC Genomics">
        <title>Datura genome reveals duplications of psychoactive alkaloid biosynthetic genes and high mutation rate following tissue culture.</title>
        <authorList>
            <person name="Rajewski A."/>
            <person name="Carter-House D."/>
            <person name="Stajich J."/>
            <person name="Litt A."/>
        </authorList>
    </citation>
    <scope>NUCLEOTIDE SEQUENCE [LARGE SCALE GENOMIC DNA]</scope>
    <source>
        <strain evidence="2">AR-01</strain>
    </source>
</reference>
<proteinExistence type="predicted"/>
<protein>
    <submittedName>
        <fullName evidence="2">Uncharacterized protein</fullName>
    </submittedName>
</protein>
<comment type="caution">
    <text evidence="2">The sequence shown here is derived from an EMBL/GenBank/DDBJ whole genome shotgun (WGS) entry which is preliminary data.</text>
</comment>